<evidence type="ECO:0000256" key="3">
    <source>
        <dbReference type="ARBA" id="ARBA00022475"/>
    </source>
</evidence>
<keyword evidence="2 7" id="KW-0813">Transport</keyword>
<feature type="transmembrane region" description="Helical" evidence="7">
    <location>
        <begin position="184"/>
        <end position="205"/>
    </location>
</feature>
<evidence type="ECO:0000259" key="8">
    <source>
        <dbReference type="PROSITE" id="PS50928"/>
    </source>
</evidence>
<evidence type="ECO:0000256" key="2">
    <source>
        <dbReference type="ARBA" id="ARBA00022448"/>
    </source>
</evidence>
<evidence type="ECO:0000313" key="10">
    <source>
        <dbReference type="Proteomes" id="UP000610303"/>
    </source>
</evidence>
<dbReference type="PROSITE" id="PS50928">
    <property type="entry name" value="ABC_TM1"/>
    <property type="match status" value="1"/>
</dbReference>
<dbReference type="Proteomes" id="UP000610303">
    <property type="component" value="Unassembled WGS sequence"/>
</dbReference>
<evidence type="ECO:0000313" key="9">
    <source>
        <dbReference type="EMBL" id="GGR27063.1"/>
    </source>
</evidence>
<dbReference type="PANTHER" id="PTHR30151:SF0">
    <property type="entry name" value="ABC TRANSPORTER PERMEASE PROTEIN MJ0413-RELATED"/>
    <property type="match status" value="1"/>
</dbReference>
<feature type="transmembrane region" description="Helical" evidence="7">
    <location>
        <begin position="241"/>
        <end position="261"/>
    </location>
</feature>
<proteinExistence type="inferred from homology"/>
<dbReference type="RefSeq" id="WP_189085294.1">
    <property type="nucleotide sequence ID" value="NZ_BMRJ01000002.1"/>
</dbReference>
<feature type="transmembrane region" description="Helical" evidence="7">
    <location>
        <begin position="26"/>
        <end position="46"/>
    </location>
</feature>
<gene>
    <name evidence="9" type="ORF">GCM10010196_20740</name>
</gene>
<dbReference type="Pfam" id="PF00528">
    <property type="entry name" value="BPD_transp_1"/>
    <property type="match status" value="1"/>
</dbReference>
<reference evidence="9" key="2">
    <citation type="submission" date="2020-09" db="EMBL/GenBank/DDBJ databases">
        <authorList>
            <person name="Sun Q."/>
            <person name="Ohkuma M."/>
        </authorList>
    </citation>
    <scope>NUCLEOTIDE SEQUENCE</scope>
    <source>
        <strain evidence="9">JCM 3346</strain>
    </source>
</reference>
<sequence>MTAQLSTSASPVVGRAVRAPLPPWKVWGWTVRITLLLGVLGAWQWYGTQGESFAIPPFFDVVEAFWEGIVSGEFLVAAAGTLLTMVLGYAIAVAIGVPMGLWIGSSRFARNVFEPLVHAAYATPVSLFIPVIGIYTGLDLNGRVTLTALWCLFEIMVSTISGVRSTPVPLIEMGRAYGAGGAKLYSGVILPAALPLVVVGLRIGVGRAIRGAVTAELLLSAANLGEVILFAGSLFDIPKLLAAIIFVMLLGLVLMRIATLVERRATRHLQH</sequence>
<evidence type="ECO:0000256" key="6">
    <source>
        <dbReference type="ARBA" id="ARBA00023136"/>
    </source>
</evidence>
<evidence type="ECO:0000256" key="5">
    <source>
        <dbReference type="ARBA" id="ARBA00022989"/>
    </source>
</evidence>
<evidence type="ECO:0000256" key="7">
    <source>
        <dbReference type="RuleBase" id="RU363032"/>
    </source>
</evidence>
<keyword evidence="5 7" id="KW-1133">Transmembrane helix</keyword>
<dbReference type="AlphaFoldDB" id="A0A918CJ18"/>
<name>A0A918CJ18_AGRME</name>
<dbReference type="SUPFAM" id="SSF161098">
    <property type="entry name" value="MetI-like"/>
    <property type="match status" value="1"/>
</dbReference>
<comment type="similarity">
    <text evidence="7">Belongs to the binding-protein-dependent transport system permease family.</text>
</comment>
<feature type="transmembrane region" description="Helical" evidence="7">
    <location>
        <begin position="217"/>
        <end position="235"/>
    </location>
</feature>
<evidence type="ECO:0000256" key="1">
    <source>
        <dbReference type="ARBA" id="ARBA00004651"/>
    </source>
</evidence>
<organism evidence="9 10">
    <name type="scientific">Agromyces mediolanus</name>
    <name type="common">Corynebacterium mediolanum</name>
    <dbReference type="NCBI Taxonomy" id="41986"/>
    <lineage>
        <taxon>Bacteria</taxon>
        <taxon>Bacillati</taxon>
        <taxon>Actinomycetota</taxon>
        <taxon>Actinomycetes</taxon>
        <taxon>Micrococcales</taxon>
        <taxon>Microbacteriaceae</taxon>
        <taxon>Agromyces</taxon>
    </lineage>
</organism>
<keyword evidence="3" id="KW-1003">Cell membrane</keyword>
<protein>
    <recommendedName>
        <fullName evidence="8">ABC transmembrane type-1 domain-containing protein</fullName>
    </recommendedName>
</protein>
<evidence type="ECO:0000256" key="4">
    <source>
        <dbReference type="ARBA" id="ARBA00022692"/>
    </source>
</evidence>
<dbReference type="InterPro" id="IPR035906">
    <property type="entry name" value="MetI-like_sf"/>
</dbReference>
<dbReference type="PANTHER" id="PTHR30151">
    <property type="entry name" value="ALKANE SULFONATE ABC TRANSPORTER-RELATED, MEMBRANE SUBUNIT"/>
    <property type="match status" value="1"/>
</dbReference>
<dbReference type="GO" id="GO:0005886">
    <property type="term" value="C:plasma membrane"/>
    <property type="evidence" value="ECO:0007669"/>
    <property type="project" value="UniProtKB-SubCell"/>
</dbReference>
<dbReference type="Gene3D" id="1.10.3720.10">
    <property type="entry name" value="MetI-like"/>
    <property type="match status" value="1"/>
</dbReference>
<keyword evidence="6 7" id="KW-0472">Membrane</keyword>
<feature type="domain" description="ABC transmembrane type-1" evidence="8">
    <location>
        <begin position="78"/>
        <end position="258"/>
    </location>
</feature>
<reference evidence="9" key="1">
    <citation type="journal article" date="2014" name="Int. J. Syst. Evol. Microbiol.">
        <title>Complete genome sequence of Corynebacterium casei LMG S-19264T (=DSM 44701T), isolated from a smear-ripened cheese.</title>
        <authorList>
            <consortium name="US DOE Joint Genome Institute (JGI-PGF)"/>
            <person name="Walter F."/>
            <person name="Albersmeier A."/>
            <person name="Kalinowski J."/>
            <person name="Ruckert C."/>
        </authorList>
    </citation>
    <scope>NUCLEOTIDE SEQUENCE</scope>
    <source>
        <strain evidence="9">JCM 3346</strain>
    </source>
</reference>
<dbReference type="GO" id="GO:0055085">
    <property type="term" value="P:transmembrane transport"/>
    <property type="evidence" value="ECO:0007669"/>
    <property type="project" value="InterPro"/>
</dbReference>
<keyword evidence="10" id="KW-1185">Reference proteome</keyword>
<accession>A0A918CJ18</accession>
<feature type="transmembrane region" description="Helical" evidence="7">
    <location>
        <begin position="119"/>
        <end position="138"/>
    </location>
</feature>
<feature type="transmembrane region" description="Helical" evidence="7">
    <location>
        <begin position="74"/>
        <end position="99"/>
    </location>
</feature>
<dbReference type="InterPro" id="IPR000515">
    <property type="entry name" value="MetI-like"/>
</dbReference>
<keyword evidence="4 7" id="KW-0812">Transmembrane</keyword>
<comment type="caution">
    <text evidence="9">The sequence shown here is derived from an EMBL/GenBank/DDBJ whole genome shotgun (WGS) entry which is preliminary data.</text>
</comment>
<dbReference type="CDD" id="cd06261">
    <property type="entry name" value="TM_PBP2"/>
    <property type="match status" value="1"/>
</dbReference>
<comment type="subcellular location">
    <subcellularLocation>
        <location evidence="1 7">Cell membrane</location>
        <topology evidence="1 7">Multi-pass membrane protein</topology>
    </subcellularLocation>
</comment>
<dbReference type="EMBL" id="BMRJ01000002">
    <property type="protein sequence ID" value="GGR27063.1"/>
    <property type="molecule type" value="Genomic_DNA"/>
</dbReference>